<gene>
    <name evidence="1" type="ORF">CWE09_09225</name>
</gene>
<protein>
    <submittedName>
        <fullName evidence="1">Osmotically inducible protein OsmC</fullName>
    </submittedName>
</protein>
<name>A0A432W9Y3_9GAMM</name>
<dbReference type="Proteomes" id="UP000288293">
    <property type="component" value="Unassembled WGS sequence"/>
</dbReference>
<dbReference type="RefSeq" id="WP_126803665.1">
    <property type="nucleotide sequence ID" value="NZ_PIPL01000001.1"/>
</dbReference>
<proteinExistence type="predicted"/>
<dbReference type="SUPFAM" id="SSF82784">
    <property type="entry name" value="OsmC-like"/>
    <property type="match status" value="1"/>
</dbReference>
<dbReference type="Gene3D" id="3.30.300.20">
    <property type="match status" value="1"/>
</dbReference>
<dbReference type="PANTHER" id="PTHR39624">
    <property type="entry name" value="PROTEIN INVOLVED IN RIMO-MEDIATED BETA-METHYLTHIOLATION OF RIBOSOMAL PROTEIN S12 YCAO"/>
    <property type="match status" value="1"/>
</dbReference>
<comment type="caution">
    <text evidence="1">The sequence shown here is derived from an EMBL/GenBank/DDBJ whole genome shotgun (WGS) entry which is preliminary data.</text>
</comment>
<reference evidence="1 2" key="1">
    <citation type="journal article" date="2011" name="Front. Microbiol.">
        <title>Genomic signatures of strain selection and enhancement in Bacillus atrophaeus var. globigii, a historical biowarfare simulant.</title>
        <authorList>
            <person name="Gibbons H.S."/>
            <person name="Broomall S.M."/>
            <person name="McNew L.A."/>
            <person name="Daligault H."/>
            <person name="Chapman C."/>
            <person name="Bruce D."/>
            <person name="Karavis M."/>
            <person name="Krepps M."/>
            <person name="McGregor P.A."/>
            <person name="Hong C."/>
            <person name="Park K.H."/>
            <person name="Akmal A."/>
            <person name="Feldman A."/>
            <person name="Lin J.S."/>
            <person name="Chang W.E."/>
            <person name="Higgs B.W."/>
            <person name="Demirev P."/>
            <person name="Lindquist J."/>
            <person name="Liem A."/>
            <person name="Fochler E."/>
            <person name="Read T.D."/>
            <person name="Tapia R."/>
            <person name="Johnson S."/>
            <person name="Bishop-Lilly K.A."/>
            <person name="Detter C."/>
            <person name="Han C."/>
            <person name="Sozhamannan S."/>
            <person name="Rosenzweig C.N."/>
            <person name="Skowronski E.W."/>
        </authorList>
    </citation>
    <scope>NUCLEOTIDE SEQUENCE [LARGE SCALE GENOMIC DNA]</scope>
    <source>
        <strain evidence="1 2">MLST1</strain>
    </source>
</reference>
<dbReference type="Pfam" id="PF02566">
    <property type="entry name" value="OsmC"/>
    <property type="match status" value="1"/>
</dbReference>
<keyword evidence="2" id="KW-1185">Reference proteome</keyword>
<dbReference type="InterPro" id="IPR003718">
    <property type="entry name" value="OsmC/Ohr_fam"/>
</dbReference>
<organism evidence="1 2">
    <name type="scientific">Aliidiomarina minuta</name>
    <dbReference type="NCBI Taxonomy" id="880057"/>
    <lineage>
        <taxon>Bacteria</taxon>
        <taxon>Pseudomonadati</taxon>
        <taxon>Pseudomonadota</taxon>
        <taxon>Gammaproteobacteria</taxon>
        <taxon>Alteromonadales</taxon>
        <taxon>Idiomarinaceae</taxon>
        <taxon>Aliidiomarina</taxon>
    </lineage>
</organism>
<dbReference type="EMBL" id="PIPL01000001">
    <property type="protein sequence ID" value="RUO26851.1"/>
    <property type="molecule type" value="Genomic_DNA"/>
</dbReference>
<dbReference type="InterPro" id="IPR036102">
    <property type="entry name" value="OsmC/Ohrsf"/>
</dbReference>
<accession>A0A432W9Y3</accession>
<sequence>MSSCKLKPGVVQVEEKEAPFTNQVTTAQHQWLADEPEDLGGADKGPAPMEMVLAGLGACTTMTLRMYAKHKDWPLDKVTVTLTHAKGKASDGKSDKFIRHISIEGDLSDEQRDRLLEIANKCPVHKTLSGALEIDSKLL</sequence>
<dbReference type="AlphaFoldDB" id="A0A432W9Y3"/>
<dbReference type="OrthoDB" id="9789573at2"/>
<dbReference type="PANTHER" id="PTHR39624:SF2">
    <property type="entry name" value="OSMC-LIKE PROTEIN"/>
    <property type="match status" value="1"/>
</dbReference>
<evidence type="ECO:0000313" key="2">
    <source>
        <dbReference type="Proteomes" id="UP000288293"/>
    </source>
</evidence>
<dbReference type="InterPro" id="IPR015946">
    <property type="entry name" value="KH_dom-like_a/b"/>
</dbReference>
<evidence type="ECO:0000313" key="1">
    <source>
        <dbReference type="EMBL" id="RUO26851.1"/>
    </source>
</evidence>